<feature type="domain" description="RING-type" evidence="3">
    <location>
        <begin position="232"/>
        <end position="285"/>
    </location>
</feature>
<proteinExistence type="predicted"/>
<dbReference type="Pfam" id="PF04434">
    <property type="entry name" value="SWIM"/>
    <property type="match status" value="1"/>
</dbReference>
<dbReference type="InterPro" id="IPR007527">
    <property type="entry name" value="Znf_SWIM"/>
</dbReference>
<dbReference type="PROSITE" id="PS50089">
    <property type="entry name" value="ZF_RING_2"/>
    <property type="match status" value="1"/>
</dbReference>
<dbReference type="GO" id="GO:0008270">
    <property type="term" value="F:zinc ion binding"/>
    <property type="evidence" value="ECO:0007669"/>
    <property type="project" value="UniProtKB-KW"/>
</dbReference>
<evidence type="ECO:0000256" key="2">
    <source>
        <dbReference type="SAM" id="MobiDB-lite"/>
    </source>
</evidence>
<dbReference type="PROSITE" id="PS50966">
    <property type="entry name" value="ZF_SWIM"/>
    <property type="match status" value="1"/>
</dbReference>
<dbReference type="PANTHER" id="PTHR21540:SF0">
    <property type="entry name" value="PHD FAMILY PROTEIN"/>
    <property type="match status" value="1"/>
</dbReference>
<evidence type="ECO:0000256" key="1">
    <source>
        <dbReference type="PROSITE-ProRule" id="PRU00175"/>
    </source>
</evidence>
<keyword evidence="1" id="KW-0863">Zinc-finger</keyword>
<dbReference type="OrthoDB" id="2122982at2759"/>
<feature type="domain" description="SWIM-type" evidence="4">
    <location>
        <begin position="121"/>
        <end position="153"/>
    </location>
</feature>
<keyword evidence="1" id="KW-0479">Metal-binding</keyword>
<evidence type="ECO:0000259" key="3">
    <source>
        <dbReference type="PROSITE" id="PS50089"/>
    </source>
</evidence>
<evidence type="ECO:0000313" key="5">
    <source>
        <dbReference type="EMBL" id="KAG7368471.1"/>
    </source>
</evidence>
<dbReference type="Pfam" id="PF13639">
    <property type="entry name" value="zf-RING_2"/>
    <property type="match status" value="1"/>
</dbReference>
<dbReference type="AlphaFoldDB" id="A0A9K3Q2E8"/>
<dbReference type="PANTHER" id="PTHR21540">
    <property type="entry name" value="RING FINGER AND SWIM DOMAIN-CONTAINING PROTEIN 2"/>
    <property type="match status" value="1"/>
</dbReference>
<sequence>MSSTQQQEQQDEKANAGIALCTSTVAPILGDDVDGKVQKQEPLAAKSKSTTKPKPEKRLKRHRTSPPSHIRDRIARSMTQRMFLIQKGEVEIKDIPGDGGIPALKCKGCTFSILGSTGNCYDVKIQRLPHCTCPDHAKGNLCKHILFVLLKVMQIPPDSPLIYQSAWLSTDLEEMFATMEQRFSRVRGDSSVIANEKVQKAYLKMQKGESFDDDPSEEESSKQKAVGVDDDCPICFDPLLEGTTQNAAENALSFCRVQCGANFHKACIKAWLSQHRTNPTCPLCRQPWDDGSTSKTCSNTEEGYANLGTLQGQAKRRDTSSYYSSSYYKRSRFY</sequence>
<dbReference type="SMART" id="SM00184">
    <property type="entry name" value="RING"/>
    <property type="match status" value="1"/>
</dbReference>
<dbReference type="Proteomes" id="UP000693970">
    <property type="component" value="Unassembled WGS sequence"/>
</dbReference>
<dbReference type="GO" id="GO:0061630">
    <property type="term" value="F:ubiquitin protein ligase activity"/>
    <property type="evidence" value="ECO:0007669"/>
    <property type="project" value="InterPro"/>
</dbReference>
<keyword evidence="1" id="KW-0862">Zinc</keyword>
<reference evidence="5" key="2">
    <citation type="submission" date="2021-04" db="EMBL/GenBank/DDBJ databases">
        <authorList>
            <person name="Podell S."/>
        </authorList>
    </citation>
    <scope>NUCLEOTIDE SEQUENCE</scope>
    <source>
        <strain evidence="5">Hildebrandi</strain>
    </source>
</reference>
<reference evidence="5" key="1">
    <citation type="journal article" date="2021" name="Sci. Rep.">
        <title>Diploid genomic architecture of Nitzschia inconspicua, an elite biomass production diatom.</title>
        <authorList>
            <person name="Oliver A."/>
            <person name="Podell S."/>
            <person name="Pinowska A."/>
            <person name="Traller J.C."/>
            <person name="Smith S.R."/>
            <person name="McClure R."/>
            <person name="Beliaev A."/>
            <person name="Bohutskyi P."/>
            <person name="Hill E.A."/>
            <person name="Rabines A."/>
            <person name="Zheng H."/>
            <person name="Allen L.Z."/>
            <person name="Kuo A."/>
            <person name="Grigoriev I.V."/>
            <person name="Allen A.E."/>
            <person name="Hazlebeck D."/>
            <person name="Allen E.E."/>
        </authorList>
    </citation>
    <scope>NUCLEOTIDE SEQUENCE</scope>
    <source>
        <strain evidence="5">Hildebrandi</strain>
    </source>
</reference>
<dbReference type="InterPro" id="IPR001841">
    <property type="entry name" value="Znf_RING"/>
</dbReference>
<protein>
    <submittedName>
        <fullName evidence="5">Ring finger domain containing protein</fullName>
    </submittedName>
</protein>
<comment type="caution">
    <text evidence="5">The sequence shown here is derived from an EMBL/GenBank/DDBJ whole genome shotgun (WGS) entry which is preliminary data.</text>
</comment>
<keyword evidence="6" id="KW-1185">Reference proteome</keyword>
<evidence type="ECO:0000259" key="4">
    <source>
        <dbReference type="PROSITE" id="PS50966"/>
    </source>
</evidence>
<dbReference type="EMBL" id="JAGRRH010000006">
    <property type="protein sequence ID" value="KAG7368471.1"/>
    <property type="molecule type" value="Genomic_DNA"/>
</dbReference>
<gene>
    <name evidence="5" type="ORF">IV203_031214</name>
</gene>
<name>A0A9K3Q2E8_9STRA</name>
<organism evidence="5 6">
    <name type="scientific">Nitzschia inconspicua</name>
    <dbReference type="NCBI Taxonomy" id="303405"/>
    <lineage>
        <taxon>Eukaryota</taxon>
        <taxon>Sar</taxon>
        <taxon>Stramenopiles</taxon>
        <taxon>Ochrophyta</taxon>
        <taxon>Bacillariophyta</taxon>
        <taxon>Bacillariophyceae</taxon>
        <taxon>Bacillariophycidae</taxon>
        <taxon>Bacillariales</taxon>
        <taxon>Bacillariaceae</taxon>
        <taxon>Nitzschia</taxon>
    </lineage>
</organism>
<dbReference type="InterPro" id="IPR039903">
    <property type="entry name" value="Zswim2"/>
</dbReference>
<feature type="compositionally biased region" description="Basic residues" evidence="2">
    <location>
        <begin position="49"/>
        <end position="64"/>
    </location>
</feature>
<accession>A0A9K3Q2E8</accession>
<evidence type="ECO:0000313" key="6">
    <source>
        <dbReference type="Proteomes" id="UP000693970"/>
    </source>
</evidence>
<feature type="region of interest" description="Disordered" evidence="2">
    <location>
        <begin position="32"/>
        <end position="68"/>
    </location>
</feature>